<evidence type="ECO:0000313" key="6">
    <source>
        <dbReference type="EMBL" id="MTB71430.1"/>
    </source>
</evidence>
<reference evidence="6 7" key="1">
    <citation type="submission" date="2019-11" db="EMBL/GenBank/DDBJ databases">
        <title>Whole genome sequencing identifies a novel species of the genus Arsenicicoccus isolated from human blood.</title>
        <authorList>
            <person name="Jeong J.H."/>
            <person name="Kweon O.J."/>
            <person name="Kim H.R."/>
            <person name="Kim T.-H."/>
            <person name="Ha S.-M."/>
            <person name="Lee M.-K."/>
        </authorList>
    </citation>
    <scope>NUCLEOTIDE SEQUENCE [LARGE SCALE GENOMIC DNA]</scope>
    <source>
        <strain evidence="6 7">MKL-02</strain>
    </source>
</reference>
<proteinExistence type="predicted"/>
<dbReference type="Gene3D" id="3.40.50.2000">
    <property type="entry name" value="Glycogen Phosphorylase B"/>
    <property type="match status" value="2"/>
</dbReference>
<dbReference type="SUPFAM" id="SSF53756">
    <property type="entry name" value="UDP-Glycosyltransferase/glycogen phosphorylase"/>
    <property type="match status" value="1"/>
</dbReference>
<dbReference type="GO" id="GO:1901137">
    <property type="term" value="P:carbohydrate derivative biosynthetic process"/>
    <property type="evidence" value="ECO:0007669"/>
    <property type="project" value="UniProtKB-ARBA"/>
</dbReference>
<dbReference type="Pfam" id="PF13579">
    <property type="entry name" value="Glyco_trans_4_4"/>
    <property type="match status" value="1"/>
</dbReference>
<dbReference type="InterPro" id="IPR050194">
    <property type="entry name" value="Glycosyltransferase_grp1"/>
</dbReference>
<dbReference type="InterPro" id="IPR028098">
    <property type="entry name" value="Glyco_trans_4-like_N"/>
</dbReference>
<evidence type="ECO:0000259" key="5">
    <source>
        <dbReference type="Pfam" id="PF13579"/>
    </source>
</evidence>
<evidence type="ECO:0000313" key="7">
    <source>
        <dbReference type="Proteomes" id="UP000431092"/>
    </source>
</evidence>
<evidence type="ECO:0000259" key="4">
    <source>
        <dbReference type="Pfam" id="PF00534"/>
    </source>
</evidence>
<dbReference type="PANTHER" id="PTHR45947">
    <property type="entry name" value="SULFOQUINOVOSYL TRANSFERASE SQD2"/>
    <property type="match status" value="1"/>
</dbReference>
<dbReference type="Pfam" id="PF00534">
    <property type="entry name" value="Glycos_transf_1"/>
    <property type="match status" value="1"/>
</dbReference>
<dbReference type="Proteomes" id="UP000431092">
    <property type="component" value="Unassembled WGS sequence"/>
</dbReference>
<keyword evidence="3 6" id="KW-0808">Transferase</keyword>
<dbReference type="InterPro" id="IPR001296">
    <property type="entry name" value="Glyco_trans_1"/>
</dbReference>
<dbReference type="PANTHER" id="PTHR45947:SF3">
    <property type="entry name" value="SULFOQUINOVOSYL TRANSFERASE SQD2"/>
    <property type="match status" value="1"/>
</dbReference>
<evidence type="ECO:0000256" key="2">
    <source>
        <dbReference type="ARBA" id="ARBA00022676"/>
    </source>
</evidence>
<feature type="domain" description="Glycosyl transferase family 1" evidence="4">
    <location>
        <begin position="197"/>
        <end position="348"/>
    </location>
</feature>
<protein>
    <recommendedName>
        <fullName evidence="1">D-inositol 3-phosphate glycosyltransferase</fullName>
    </recommendedName>
</protein>
<dbReference type="EMBL" id="WLVL01000019">
    <property type="protein sequence ID" value="MTB71430.1"/>
    <property type="molecule type" value="Genomic_DNA"/>
</dbReference>
<accession>A0A6I3IN65</accession>
<evidence type="ECO:0000256" key="1">
    <source>
        <dbReference type="ARBA" id="ARBA00021292"/>
    </source>
</evidence>
<gene>
    <name evidence="6" type="ORF">GGG17_05495</name>
</gene>
<dbReference type="GO" id="GO:0016757">
    <property type="term" value="F:glycosyltransferase activity"/>
    <property type="evidence" value="ECO:0007669"/>
    <property type="project" value="UniProtKB-KW"/>
</dbReference>
<comment type="caution">
    <text evidence="6">The sequence shown here is derived from an EMBL/GenBank/DDBJ whole genome shotgun (WGS) entry which is preliminary data.</text>
</comment>
<keyword evidence="2" id="KW-0328">Glycosyltransferase</keyword>
<dbReference type="AlphaFoldDB" id="A0A6I3IN65"/>
<keyword evidence="7" id="KW-1185">Reference proteome</keyword>
<feature type="domain" description="Glycosyltransferase subfamily 4-like N-terminal" evidence="5">
    <location>
        <begin position="17"/>
        <end position="179"/>
    </location>
</feature>
<organism evidence="6 7">
    <name type="scientific">Arsenicicoccus cauae</name>
    <dbReference type="NCBI Taxonomy" id="2663847"/>
    <lineage>
        <taxon>Bacteria</taxon>
        <taxon>Bacillati</taxon>
        <taxon>Actinomycetota</taxon>
        <taxon>Actinomycetes</taxon>
        <taxon>Micrococcales</taxon>
        <taxon>Intrasporangiaceae</taxon>
        <taxon>Arsenicicoccus</taxon>
    </lineage>
</organism>
<evidence type="ECO:0000256" key="3">
    <source>
        <dbReference type="ARBA" id="ARBA00022679"/>
    </source>
</evidence>
<sequence length="379" mass="40973">MDLRIAQLANFVGPTSGGMKVAIDQLARGYVDAGARRLLIIPGSTDDRIPTELGDVVTVASREVSGGYRMILDPRPVLRALVDFAPTSIEISDKSTLLPVTLVARRRRVPTVLLSHERLDTMLSMRIGVQRGLRRPIRLFNGALSRAFDHVVTTSDFAAGEFSGLASLAPHRLHQVPLGVDLVTFRPLDPPSPPATDGTIRLAHSGRLSREKDPHLAVRTAVSLHRRGIPVRLDVYGEGPHRHELERLAAGAPVTFHGHVAGRPALARRLGEADVALSVCAGETFGLAVLEALACGTPVVTADRGGARELVDETSGAWGRPDPESLADAVLQVVARPPTERRRDARARAEGYPWSRTVERMLGLHRTLATASGRRHPSR</sequence>
<name>A0A6I3IN65_9MICO</name>
<dbReference type="RefSeq" id="WP_311966447.1">
    <property type="nucleotide sequence ID" value="NZ_WLVL01000019.1"/>
</dbReference>